<comment type="caution">
    <text evidence="4">The sequence shown here is derived from an EMBL/GenBank/DDBJ whole genome shotgun (WGS) entry which is preliminary data.</text>
</comment>
<keyword evidence="3" id="KW-0732">Signal</keyword>
<gene>
    <name evidence="4" type="ORF">IAB73_09345</name>
</gene>
<dbReference type="PROSITE" id="PS51257">
    <property type="entry name" value="PROKAR_LIPOPROTEIN"/>
    <property type="match status" value="1"/>
</dbReference>
<organism evidence="4 5">
    <name type="scientific">Candidatus Onthenecus intestinigallinarum</name>
    <dbReference type="NCBI Taxonomy" id="2840875"/>
    <lineage>
        <taxon>Bacteria</taxon>
        <taxon>Bacillati</taxon>
        <taxon>Bacillota</taxon>
        <taxon>Clostridia</taxon>
        <taxon>Eubacteriales</taxon>
        <taxon>Candidatus Onthenecus</taxon>
    </lineage>
</organism>
<proteinExistence type="inferred from homology"/>
<dbReference type="Gene3D" id="3.40.190.10">
    <property type="entry name" value="Periplasmic binding protein-like II"/>
    <property type="match status" value="2"/>
</dbReference>
<protein>
    <submittedName>
        <fullName evidence="4">Extracellular solute-binding protein</fullName>
    </submittedName>
</protein>
<dbReference type="PANTHER" id="PTHR43649:SF29">
    <property type="entry name" value="OSMOPROTECTIVE COMPOUNDS-BINDING PROTEIN GGTB"/>
    <property type="match status" value="1"/>
</dbReference>
<evidence type="ECO:0000313" key="4">
    <source>
        <dbReference type="EMBL" id="HIQ72396.1"/>
    </source>
</evidence>
<evidence type="ECO:0000256" key="1">
    <source>
        <dbReference type="ARBA" id="ARBA00008520"/>
    </source>
</evidence>
<evidence type="ECO:0000256" key="3">
    <source>
        <dbReference type="SAM" id="SignalP"/>
    </source>
</evidence>
<evidence type="ECO:0000256" key="2">
    <source>
        <dbReference type="ARBA" id="ARBA00022448"/>
    </source>
</evidence>
<dbReference type="EMBL" id="DVFJ01000035">
    <property type="protein sequence ID" value="HIQ72396.1"/>
    <property type="molecule type" value="Genomic_DNA"/>
</dbReference>
<comment type="similarity">
    <text evidence="1">Belongs to the bacterial solute-binding protein 1 family.</text>
</comment>
<sequence length="520" mass="58520">MKRFCLFLLVLSLLAACMPAGALAETDASSTRLVPEGETATLTVFCPMDANLQDYISDWNETPYNQELERLTGVHVEFISPTTSAAAETLNMLLVSGDIPDIIINAQLYADGTYQGVLDGYFIDLAPYLPDYAPEYWEVITSDESIWREATDSDGTISAFYRIFHTPNPAWMRLVLKQEVLDQVGVTEVPATIDDWDALFEKMLAAGITPYMLAADGYEEKFIGAFGLREDFYQEDGQVKYGQVQDGFREYLTLMHDWYAKGYISKDFISQSNVDTMFALGEIGTYDKPIVAAYNFGEAEGYTVLSTPYPRQTEDQFLHWDGYQASLVSKDLNYGMVVVSSTCEQPELAVQWLNFLYTEPGIELANWGIEGLNYEIVDGVHQYLPVMWDYNGISQEGLNYYFKMHNAASHAYSDTVCHANLLKSPEATAIRMLYDDDPLLDSALYLPNISLNADETETKTRVMSDIDTYVDEMVLKFIVGTEPLDNWDTFVSTVEGMGLQEALDAMQSAYDRYMANTIAE</sequence>
<name>A0A9D1CQY8_9FIRM</name>
<dbReference type="InterPro" id="IPR050490">
    <property type="entry name" value="Bact_solute-bd_prot1"/>
</dbReference>
<feature type="chain" id="PRO_5039278860" evidence="3">
    <location>
        <begin position="25"/>
        <end position="520"/>
    </location>
</feature>
<accession>A0A9D1CQY8</accession>
<dbReference type="SUPFAM" id="SSF53850">
    <property type="entry name" value="Periplasmic binding protein-like II"/>
    <property type="match status" value="1"/>
</dbReference>
<reference evidence="4" key="2">
    <citation type="journal article" date="2021" name="PeerJ">
        <title>Extensive microbial diversity within the chicken gut microbiome revealed by metagenomics and culture.</title>
        <authorList>
            <person name="Gilroy R."/>
            <person name="Ravi A."/>
            <person name="Getino M."/>
            <person name="Pursley I."/>
            <person name="Horton D.L."/>
            <person name="Alikhan N.F."/>
            <person name="Baker D."/>
            <person name="Gharbi K."/>
            <person name="Hall N."/>
            <person name="Watson M."/>
            <person name="Adriaenssens E.M."/>
            <person name="Foster-Nyarko E."/>
            <person name="Jarju S."/>
            <person name="Secka A."/>
            <person name="Antonio M."/>
            <person name="Oren A."/>
            <person name="Chaudhuri R.R."/>
            <person name="La Ragione R."/>
            <person name="Hildebrand F."/>
            <person name="Pallen M.J."/>
        </authorList>
    </citation>
    <scope>NUCLEOTIDE SEQUENCE</scope>
    <source>
        <strain evidence="4">ChiSxjej2B14-6234</strain>
    </source>
</reference>
<evidence type="ECO:0000313" key="5">
    <source>
        <dbReference type="Proteomes" id="UP000886887"/>
    </source>
</evidence>
<dbReference type="InterPro" id="IPR006059">
    <property type="entry name" value="SBP"/>
</dbReference>
<keyword evidence="2" id="KW-0813">Transport</keyword>
<dbReference type="AlphaFoldDB" id="A0A9D1CQY8"/>
<dbReference type="Proteomes" id="UP000886887">
    <property type="component" value="Unassembled WGS sequence"/>
</dbReference>
<dbReference type="Pfam" id="PF01547">
    <property type="entry name" value="SBP_bac_1"/>
    <property type="match status" value="1"/>
</dbReference>
<reference evidence="4" key="1">
    <citation type="submission" date="2020-10" db="EMBL/GenBank/DDBJ databases">
        <authorList>
            <person name="Gilroy R."/>
        </authorList>
    </citation>
    <scope>NUCLEOTIDE SEQUENCE</scope>
    <source>
        <strain evidence="4">ChiSxjej2B14-6234</strain>
    </source>
</reference>
<dbReference type="PANTHER" id="PTHR43649">
    <property type="entry name" value="ARABINOSE-BINDING PROTEIN-RELATED"/>
    <property type="match status" value="1"/>
</dbReference>
<feature type="signal peptide" evidence="3">
    <location>
        <begin position="1"/>
        <end position="24"/>
    </location>
</feature>